<dbReference type="Pfam" id="PF01435">
    <property type="entry name" value="Peptidase_M48"/>
    <property type="match status" value="1"/>
</dbReference>
<dbReference type="CDD" id="cd07345">
    <property type="entry name" value="M48A_Ste24p-like"/>
    <property type="match status" value="1"/>
</dbReference>
<evidence type="ECO:0000259" key="12">
    <source>
        <dbReference type="Pfam" id="PF01435"/>
    </source>
</evidence>
<dbReference type="EMBL" id="JAGKQQ010000001">
    <property type="protein sequence ID" value="MBP3958108.1"/>
    <property type="molecule type" value="Genomic_DNA"/>
</dbReference>
<organism evidence="13 14">
    <name type="scientific">Gemmata palustris</name>
    <dbReference type="NCBI Taxonomy" id="2822762"/>
    <lineage>
        <taxon>Bacteria</taxon>
        <taxon>Pseudomonadati</taxon>
        <taxon>Planctomycetota</taxon>
        <taxon>Planctomycetia</taxon>
        <taxon>Gemmatales</taxon>
        <taxon>Gemmataceae</taxon>
        <taxon>Gemmata</taxon>
    </lineage>
</organism>
<keyword evidence="10 11" id="KW-0472">Membrane</keyword>
<evidence type="ECO:0000256" key="3">
    <source>
        <dbReference type="ARBA" id="ARBA00022670"/>
    </source>
</evidence>
<dbReference type="InterPro" id="IPR050083">
    <property type="entry name" value="HtpX_protease"/>
</dbReference>
<keyword evidence="2" id="KW-1003">Cell membrane</keyword>
<keyword evidence="5" id="KW-0479">Metal-binding</keyword>
<accession>A0ABS5BYY4</accession>
<feature type="transmembrane region" description="Helical" evidence="11">
    <location>
        <begin position="199"/>
        <end position="216"/>
    </location>
</feature>
<keyword evidence="7" id="KW-0862">Zinc</keyword>
<keyword evidence="14" id="KW-1185">Reference proteome</keyword>
<keyword evidence="6 13" id="KW-0378">Hydrolase</keyword>
<evidence type="ECO:0000256" key="6">
    <source>
        <dbReference type="ARBA" id="ARBA00022801"/>
    </source>
</evidence>
<dbReference type="RefSeq" id="WP_210657795.1">
    <property type="nucleotide sequence ID" value="NZ_JAGKQQ010000001.1"/>
</dbReference>
<evidence type="ECO:0000313" key="14">
    <source>
        <dbReference type="Proteomes" id="UP000676565"/>
    </source>
</evidence>
<dbReference type="Gene3D" id="3.30.2010.10">
    <property type="entry name" value="Metalloproteases ('zincins'), catalytic domain"/>
    <property type="match status" value="1"/>
</dbReference>
<keyword evidence="3" id="KW-0645">Protease</keyword>
<name>A0ABS5BYY4_9BACT</name>
<keyword evidence="8 11" id="KW-1133">Transmembrane helix</keyword>
<dbReference type="GO" id="GO:0008237">
    <property type="term" value="F:metallopeptidase activity"/>
    <property type="evidence" value="ECO:0007669"/>
    <property type="project" value="UniProtKB-KW"/>
</dbReference>
<evidence type="ECO:0000256" key="4">
    <source>
        <dbReference type="ARBA" id="ARBA00022692"/>
    </source>
</evidence>
<proteinExistence type="predicted"/>
<keyword evidence="9 13" id="KW-0482">Metalloprotease</keyword>
<evidence type="ECO:0000313" key="13">
    <source>
        <dbReference type="EMBL" id="MBP3958108.1"/>
    </source>
</evidence>
<protein>
    <submittedName>
        <fullName evidence="13">M48 family metalloprotease</fullName>
        <ecNumber evidence="13">3.4.24.-</ecNumber>
    </submittedName>
</protein>
<evidence type="ECO:0000256" key="8">
    <source>
        <dbReference type="ARBA" id="ARBA00022989"/>
    </source>
</evidence>
<feature type="transmembrane region" description="Helical" evidence="11">
    <location>
        <begin position="72"/>
        <end position="98"/>
    </location>
</feature>
<feature type="transmembrane region" description="Helical" evidence="11">
    <location>
        <begin position="118"/>
        <end position="138"/>
    </location>
</feature>
<evidence type="ECO:0000256" key="1">
    <source>
        <dbReference type="ARBA" id="ARBA00001947"/>
    </source>
</evidence>
<gene>
    <name evidence="13" type="ORF">J8F10_22900</name>
</gene>
<evidence type="ECO:0000256" key="9">
    <source>
        <dbReference type="ARBA" id="ARBA00023049"/>
    </source>
</evidence>
<feature type="domain" description="Peptidase M48" evidence="12">
    <location>
        <begin position="233"/>
        <end position="386"/>
    </location>
</feature>
<dbReference type="Proteomes" id="UP000676565">
    <property type="component" value="Unassembled WGS sequence"/>
</dbReference>
<feature type="transmembrane region" description="Helical" evidence="11">
    <location>
        <begin position="159"/>
        <end position="179"/>
    </location>
</feature>
<reference evidence="13 14" key="1">
    <citation type="submission" date="2021-04" db="EMBL/GenBank/DDBJ databases">
        <authorList>
            <person name="Ivanova A."/>
        </authorList>
    </citation>
    <scope>NUCLEOTIDE SEQUENCE [LARGE SCALE GENOMIC DNA]</scope>
    <source>
        <strain evidence="13 14">G18</strain>
    </source>
</reference>
<dbReference type="InterPro" id="IPR001915">
    <property type="entry name" value="Peptidase_M48"/>
</dbReference>
<evidence type="ECO:0000256" key="10">
    <source>
        <dbReference type="ARBA" id="ARBA00023136"/>
    </source>
</evidence>
<evidence type="ECO:0000256" key="2">
    <source>
        <dbReference type="ARBA" id="ARBA00022475"/>
    </source>
</evidence>
<dbReference type="PANTHER" id="PTHR43221:SF2">
    <property type="entry name" value="PROTEASE HTPX HOMOLOG"/>
    <property type="match status" value="1"/>
</dbReference>
<dbReference type="PANTHER" id="PTHR43221">
    <property type="entry name" value="PROTEASE HTPX"/>
    <property type="match status" value="1"/>
</dbReference>
<sequence length="513" mass="58119">MPILLVFVLIAACLPVEWPLPPFAPEREAAFALTGGAVALVLALPFALRTWVIRTLRIDPARRYEVARVYNWWRRALFFINIGTVVASVLAFGWGWLVWRETLIFWNKSAQTAPFAELMVPLPYFVVLLGCWFIYYDAERALHRVLHLGDRPYWPRSAYLLHNLRQFALMVLLPIVLIVTQQTLGRYAPETSRTALYKIASLAVVPCVILFMPLVMKPLLGLRPMPAGPTRDRFEALAKRLDFRCADYLLWHTHGAAVNAFITGLLPRVRYVVFTDRILEDLPPDELDGVLGHEIGHAKHGHIWLYAIFLALSLSVLAALALYLDRCLGTATSEQMVRLRVWLEGFKTWVLLPPIALIAGYLFVVFGALSRRCERQADLYGCKTVSCANPVCTEHDEKTVYPPGGNCLCPTGIRTFARALDRVRELNGMEHETGDWRSLRRVLRSAWGWVRAWQHGPISRRSSYLLDVANGLVDEPRFQRRVFAFKCVLMASLVAALVALGEAVGWKDLFDAL</sequence>
<comment type="cofactor">
    <cofactor evidence="1">
        <name>Zn(2+)</name>
        <dbReference type="ChEBI" id="CHEBI:29105"/>
    </cofactor>
</comment>
<feature type="transmembrane region" description="Helical" evidence="11">
    <location>
        <begin position="303"/>
        <end position="324"/>
    </location>
</feature>
<feature type="transmembrane region" description="Helical" evidence="11">
    <location>
        <begin position="29"/>
        <end position="52"/>
    </location>
</feature>
<evidence type="ECO:0000256" key="5">
    <source>
        <dbReference type="ARBA" id="ARBA00022723"/>
    </source>
</evidence>
<evidence type="ECO:0000256" key="11">
    <source>
        <dbReference type="SAM" id="Phobius"/>
    </source>
</evidence>
<dbReference type="EC" id="3.4.24.-" evidence="13"/>
<keyword evidence="4 11" id="KW-0812">Transmembrane</keyword>
<comment type="caution">
    <text evidence="13">The sequence shown here is derived from an EMBL/GenBank/DDBJ whole genome shotgun (WGS) entry which is preliminary data.</text>
</comment>
<feature type="transmembrane region" description="Helical" evidence="11">
    <location>
        <begin position="487"/>
        <end position="506"/>
    </location>
</feature>
<evidence type="ECO:0000256" key="7">
    <source>
        <dbReference type="ARBA" id="ARBA00022833"/>
    </source>
</evidence>
<feature type="transmembrane region" description="Helical" evidence="11">
    <location>
        <begin position="349"/>
        <end position="369"/>
    </location>
</feature>